<feature type="non-terminal residue" evidence="3">
    <location>
        <position position="1"/>
    </location>
</feature>
<protein>
    <submittedName>
        <fullName evidence="3">LysR family transcriptional regulator</fullName>
    </submittedName>
</protein>
<name>A0A7Y8KM28_9PSED</name>
<proteinExistence type="inferred from homology"/>
<dbReference type="EMBL" id="JACASD010000170">
    <property type="protein sequence ID" value="NWE93010.1"/>
    <property type="molecule type" value="Genomic_DNA"/>
</dbReference>
<dbReference type="AlphaFoldDB" id="A0A7Y8KM28"/>
<dbReference type="GO" id="GO:0043565">
    <property type="term" value="F:sequence-specific DNA binding"/>
    <property type="evidence" value="ECO:0007669"/>
    <property type="project" value="TreeGrafter"/>
</dbReference>
<dbReference type="PANTHER" id="PTHR30537:SF1">
    <property type="entry name" value="HTH-TYPE TRANSCRIPTIONAL REGULATOR PGRR"/>
    <property type="match status" value="1"/>
</dbReference>
<feature type="domain" description="LysR substrate-binding" evidence="2">
    <location>
        <begin position="1"/>
        <end position="61"/>
    </location>
</feature>
<dbReference type="Proteomes" id="UP000585226">
    <property type="component" value="Unassembled WGS sequence"/>
</dbReference>
<evidence type="ECO:0000256" key="1">
    <source>
        <dbReference type="ARBA" id="ARBA00009437"/>
    </source>
</evidence>
<dbReference type="SUPFAM" id="SSF53850">
    <property type="entry name" value="Periplasmic binding protein-like II"/>
    <property type="match status" value="1"/>
</dbReference>
<dbReference type="Gene3D" id="3.40.190.290">
    <property type="match status" value="1"/>
</dbReference>
<reference evidence="3 4" key="1">
    <citation type="submission" date="2020-04" db="EMBL/GenBank/DDBJ databases">
        <title>Molecular characterization of pseudomonads from Agaricus bisporus reveal novel blotch 2 pathogens in Western Europe.</title>
        <authorList>
            <person name="Taparia T."/>
            <person name="Krijger M."/>
            <person name="Haynes E."/>
            <person name="Elpinstone J.G."/>
            <person name="Noble R."/>
            <person name="Van Der Wolf J."/>
        </authorList>
    </citation>
    <scope>NUCLEOTIDE SEQUENCE [LARGE SCALE GENOMIC DNA]</scope>
    <source>
        <strain evidence="3 4">P8021</strain>
    </source>
</reference>
<accession>A0A7Y8KM28</accession>
<dbReference type="Pfam" id="PF03466">
    <property type="entry name" value="LysR_substrate"/>
    <property type="match status" value="1"/>
</dbReference>
<dbReference type="InterPro" id="IPR058163">
    <property type="entry name" value="LysR-type_TF_proteobact-type"/>
</dbReference>
<dbReference type="PANTHER" id="PTHR30537">
    <property type="entry name" value="HTH-TYPE TRANSCRIPTIONAL REGULATOR"/>
    <property type="match status" value="1"/>
</dbReference>
<sequence length="71" mass="8036">AALQGVGIAYCLSNRVEQELNEGRLVEVMPDWACMGAPLCMYYPSRRQSQPGLRQLMDMIRMKTIGSQMIE</sequence>
<gene>
    <name evidence="3" type="ORF">HX893_33385</name>
</gene>
<dbReference type="GO" id="GO:0003700">
    <property type="term" value="F:DNA-binding transcription factor activity"/>
    <property type="evidence" value="ECO:0007669"/>
    <property type="project" value="TreeGrafter"/>
</dbReference>
<comment type="similarity">
    <text evidence="1">Belongs to the LysR transcriptional regulatory family.</text>
</comment>
<dbReference type="GO" id="GO:0006351">
    <property type="term" value="P:DNA-templated transcription"/>
    <property type="evidence" value="ECO:0007669"/>
    <property type="project" value="TreeGrafter"/>
</dbReference>
<dbReference type="RefSeq" id="WP_256348988.1">
    <property type="nucleotide sequence ID" value="NZ_JACASD010000170.1"/>
</dbReference>
<comment type="caution">
    <text evidence="3">The sequence shown here is derived from an EMBL/GenBank/DDBJ whole genome shotgun (WGS) entry which is preliminary data.</text>
</comment>
<evidence type="ECO:0000259" key="2">
    <source>
        <dbReference type="Pfam" id="PF03466"/>
    </source>
</evidence>
<dbReference type="InterPro" id="IPR005119">
    <property type="entry name" value="LysR_subst-bd"/>
</dbReference>
<evidence type="ECO:0000313" key="3">
    <source>
        <dbReference type="EMBL" id="NWE93010.1"/>
    </source>
</evidence>
<organism evidence="3 4">
    <name type="scientific">Pseudomonas reactans</name>
    <dbReference type="NCBI Taxonomy" id="117680"/>
    <lineage>
        <taxon>Bacteria</taxon>
        <taxon>Pseudomonadati</taxon>
        <taxon>Pseudomonadota</taxon>
        <taxon>Gammaproteobacteria</taxon>
        <taxon>Pseudomonadales</taxon>
        <taxon>Pseudomonadaceae</taxon>
        <taxon>Pseudomonas</taxon>
    </lineage>
</organism>
<evidence type="ECO:0000313" key="4">
    <source>
        <dbReference type="Proteomes" id="UP000585226"/>
    </source>
</evidence>